<dbReference type="Proteomes" id="UP000821865">
    <property type="component" value="Chromosome 3"/>
</dbReference>
<comment type="caution">
    <text evidence="1">The sequence shown here is derived from an EMBL/GenBank/DDBJ whole genome shotgun (WGS) entry which is preliminary data.</text>
</comment>
<keyword evidence="2" id="KW-1185">Reference proteome</keyword>
<sequence>MKELNAHEFMHKPQILMADNRGAIALEKNQVNSDRSKHIDLKYYFLREKVEEEKLRLQYVESSNNCADLFTKALNGKMTLKHCEC</sequence>
<name>A0ACB8D539_DERSI</name>
<accession>A0ACB8D539</accession>
<protein>
    <submittedName>
        <fullName evidence="1">Uncharacterized protein</fullName>
    </submittedName>
</protein>
<dbReference type="EMBL" id="CM023472">
    <property type="protein sequence ID" value="KAH7959640.1"/>
    <property type="molecule type" value="Genomic_DNA"/>
</dbReference>
<reference evidence="1" key="1">
    <citation type="submission" date="2020-05" db="EMBL/GenBank/DDBJ databases">
        <title>Large-scale comparative analyses of tick genomes elucidate their genetic diversity and vector capacities.</title>
        <authorList>
            <person name="Jia N."/>
            <person name="Wang J."/>
            <person name="Shi W."/>
            <person name="Du L."/>
            <person name="Sun Y."/>
            <person name="Zhan W."/>
            <person name="Jiang J."/>
            <person name="Wang Q."/>
            <person name="Zhang B."/>
            <person name="Ji P."/>
            <person name="Sakyi L.B."/>
            <person name="Cui X."/>
            <person name="Yuan T."/>
            <person name="Jiang B."/>
            <person name="Yang W."/>
            <person name="Lam T.T.-Y."/>
            <person name="Chang Q."/>
            <person name="Ding S."/>
            <person name="Wang X."/>
            <person name="Zhu J."/>
            <person name="Ruan X."/>
            <person name="Zhao L."/>
            <person name="Wei J."/>
            <person name="Que T."/>
            <person name="Du C."/>
            <person name="Cheng J."/>
            <person name="Dai P."/>
            <person name="Han X."/>
            <person name="Huang E."/>
            <person name="Gao Y."/>
            <person name="Liu J."/>
            <person name="Shao H."/>
            <person name="Ye R."/>
            <person name="Li L."/>
            <person name="Wei W."/>
            <person name="Wang X."/>
            <person name="Wang C."/>
            <person name="Yang T."/>
            <person name="Huo Q."/>
            <person name="Li W."/>
            <person name="Guo W."/>
            <person name="Chen H."/>
            <person name="Zhou L."/>
            <person name="Ni X."/>
            <person name="Tian J."/>
            <person name="Zhou Y."/>
            <person name="Sheng Y."/>
            <person name="Liu T."/>
            <person name="Pan Y."/>
            <person name="Xia L."/>
            <person name="Li J."/>
            <person name="Zhao F."/>
            <person name="Cao W."/>
        </authorList>
    </citation>
    <scope>NUCLEOTIDE SEQUENCE</scope>
    <source>
        <strain evidence="1">Dsil-2018</strain>
    </source>
</reference>
<evidence type="ECO:0000313" key="2">
    <source>
        <dbReference type="Proteomes" id="UP000821865"/>
    </source>
</evidence>
<gene>
    <name evidence="1" type="ORF">HPB49_012660</name>
</gene>
<organism evidence="1 2">
    <name type="scientific">Dermacentor silvarum</name>
    <name type="common">Tick</name>
    <dbReference type="NCBI Taxonomy" id="543639"/>
    <lineage>
        <taxon>Eukaryota</taxon>
        <taxon>Metazoa</taxon>
        <taxon>Ecdysozoa</taxon>
        <taxon>Arthropoda</taxon>
        <taxon>Chelicerata</taxon>
        <taxon>Arachnida</taxon>
        <taxon>Acari</taxon>
        <taxon>Parasitiformes</taxon>
        <taxon>Ixodida</taxon>
        <taxon>Ixodoidea</taxon>
        <taxon>Ixodidae</taxon>
        <taxon>Rhipicephalinae</taxon>
        <taxon>Dermacentor</taxon>
    </lineage>
</organism>
<proteinExistence type="predicted"/>
<evidence type="ECO:0000313" key="1">
    <source>
        <dbReference type="EMBL" id="KAH7959640.1"/>
    </source>
</evidence>